<dbReference type="InterPro" id="IPR011475">
    <property type="entry name" value="DUF1583"/>
</dbReference>
<dbReference type="InterPro" id="IPR019734">
    <property type="entry name" value="TPR_rpt"/>
</dbReference>
<evidence type="ECO:0000256" key="1">
    <source>
        <dbReference type="PROSITE-ProRule" id="PRU00339"/>
    </source>
</evidence>
<dbReference type="InterPro" id="IPR046518">
    <property type="entry name" value="DUF1583_N"/>
</dbReference>
<gene>
    <name evidence="6" type="ORF">Poly21_16980</name>
</gene>
<dbReference type="Gene3D" id="2.60.120.560">
    <property type="entry name" value="Exo-inulinase, domain 1"/>
    <property type="match status" value="1"/>
</dbReference>
<evidence type="ECO:0000256" key="2">
    <source>
        <dbReference type="SAM" id="MobiDB-lite"/>
    </source>
</evidence>
<dbReference type="SMART" id="SM00028">
    <property type="entry name" value="TPR"/>
    <property type="match status" value="15"/>
</dbReference>
<feature type="domain" description="DUF1581" evidence="3">
    <location>
        <begin position="2959"/>
        <end position="3035"/>
    </location>
</feature>
<reference evidence="6 7" key="1">
    <citation type="journal article" date="2020" name="Antonie Van Leeuwenhoek">
        <title>Rhodopirellula heiligendammensis sp. nov., Rhodopirellula pilleata sp. nov., and Rhodopirellula solitaria sp. nov. isolated from natural or artificial marine surfaces in Northern Germany and California, USA, and emended description of the genus Rhodopirellula.</title>
        <authorList>
            <person name="Kallscheuer N."/>
            <person name="Wiegand S."/>
            <person name="Jogler M."/>
            <person name="Boedeker C."/>
            <person name="Peeters S.H."/>
            <person name="Rast P."/>
            <person name="Heuer A."/>
            <person name="Jetten M.S.M."/>
            <person name="Rohde M."/>
            <person name="Jogler C."/>
        </authorList>
    </citation>
    <scope>NUCLEOTIDE SEQUENCE [LARGE SCALE GENOMIC DNA]</scope>
    <source>
        <strain evidence="6 7">Poly21</strain>
    </source>
</reference>
<sequence length="4049" mass="451109">MKSMSGSNWFSLSLLVLCTTITSPGREVAAAPQNAADSISADADELSEDELRQIKTAERFLFILKRNPRRGTALDRVYGHHIEFGTLDDLIDSLAIEATESSDDGAAWMLLGLFESQRGNDGAAVDAFKHAESLRPEDALAPYYLAQSQLRIGQSVEAVASMERAIDCQPPRADLLEIYQQLGRVHQRAQRTDEAMEVWQRLESLFPEDPRVLEQIAATLADEGQAAQALPRYEKLATLVNDDYRRVVYEVAAAELRIKSGRRDAGIAELEQVMSDLNPDSWLYRDVRRRIDDVFLRSGDQDNLVKYYERWLETHPDDIDGMSRLARFLASSARMPEAMQWMEKALKLAPSRTDLRKSFIDQLVNDRQFDKAISQYETLVEAAPGNPDFLREWGKLVLRNKDMPQGERQQEAERIWNRMLAGHRDDAVTVSQVADLYRQNNLNPQAERLYREAIELAPNDPQYREYLGEFLFIQKRPEEALQVWAGIAADDRATAINLTRLAEVYNSFGFPEKAIAEIAAAVKLDPKSFNLQIRAADYHSRAGRFDEALAYIDQAKQLASSDDEHEAVVTQRIEVLQTSQRLDEESERLAAEVSGNSKSTSADWYRLARYYEAARRWPDATAAIDTAIERDPKSIVALTAAARIAETSGDYGRAAETSRKLAVIDRRSRGDHLMNVSRLEAQLGRADEALAAAKELIVSAPGNTDHYEFYAQMCFRMGRSDDGLEALRKAVRINPNEPHLIMALAAALADQLRTDEAIEVYWRAFDKSDEVEDKVSLTIKLANLYQQTNQFDKLIERFERERREDDKRRELTICLAQAWHTTGDFGAARQELESLLSEDTRDTNLLNQLAKLCQDGAELDAAIGYQRQLVAIAPGHETEFPLATMLMSNGQIDEARDIFVKLTRREEDPIRQIKAIDSLLRQGNNEAVIDVIEPLLAQSREDWELLYREAVAWANLEKTDEAKNRFDRILSLSLPYDSLGRSAEAQWQRDQAKAKSDNLRGVTSVAPQRQSPLAMRTSAGQVRQAAGLIADNRYYQPGQTPPTWTPDVYGVARMAAIGWLVKFGQDAERGTETDEVEADATSHDSMPIVDRLYEAGDAEDAPRNAIYDAVYAASVTEDSRKLYEIARRLAKEGESEGQRFFLGSLSLRDAQPTTTRQNAEGTSTPLSEDDLQLVRDCYAAIEEKNKNVDLRAIYGGNIAFGTNGQAYILSGGSYQMLPGVFKGEGAFLNTFVGELRLAGHDGEAKELIDQHLQEAETAEQLASAISLLMKEERDEEVVAYFERWKMAALKQIAAAPVEAPSRRGNRSASAGSTASANVLSAATYTIQRWMGELAAEEENARLLTILNAVLDVSVAEAKHRRLVDALNTRKRQAANSASVSGRTQIVYGKETSYTNIAFPPTSLYLDQATLTLLRQVHENLVKNDVASDLVDELRSRASGTSESRSDEALCSQLYLAAALWWADDQDGAIESMAKVTEALPDDLPMRFDMAAMYEQRGDFEDALTLIESVQPRDQQVLQRKEIAVLQLAERIGDIDRARTAAERLFGLRLSPQLQLSLVERMRRLGLSEMADAVISRIERTSSNQTTSMASLMMLYQGQGKTDKANQVAHILLRRTTSPMSINARSSRSPLQYSSSESGVRTQAINVLQRSGALKEVITQLEEQYNRSPDSDKLVEQLLEFYTVTGRKDAALTLVQEAVERRPNSPMLRLQLAKQWESAGKRSEACDEYLAVLRLQPNWVTSELYQIERVFSQAKRRVELVKALSEIDLKQVTQPYYLARAATSLLQEGENVDVAMALLERAFDALPQYRQYFVQNFRDPKLLQNPRVYAFAKKMVVPTPLDIKANRWTGMDSIYSYSGDGNVITHFGELLNGLKSTDKIEDLQETIRTATDAHPEWLGGQAMLALIELATEKSEAGRKRLKSIVDDEKVMKTIPAETCWIIGQELDQDEETRALALNLFEIAVNKPPQNRMDQLQYSPVAKLVIAYDATGRRDEARELLLKQLDGDGSDMYDQSYASYQRLQNMQWVGERLLGMDFPVDAIRLYRETLDDTDGMKAAAQFTSRGDQFKQQAEAGIKKALAAMKPEKADEMISQLLKIPEEVNPDAAAIDLMVGISAADASTIKPMDSAYVALLSQLSQDLQTENAIASRFDSLSNQYSQDTSLAIAVADWKLQSDRDDAQAAVERLVSIVQNQPLEPIAEGRRPNSRQRREAAELVPIWLVARQCLGRDDLRDVGATLAEVALSAAERQVSFQEQAAILFEWGQRLAEKGDTEGGRQRWEQLLDAVTIRPTRSQKTGDKSADPATAFVPPLTVSQFRVASLIGKAAARHGMPQLSRRAVQESLRGGFPVADLSDDNLSTSQSASYARVVTSSESAANPMEAEVVESLKEIVGLWTGDDYPPTETFDVLTAMVLPAHRATEIMMYVNADVFDGNASSLAEPLVASAVASDQLDELVRQLDQRAGNPATRVSVPVMKTLVAIAQDEREEAKKNLDELAALSAAGLPTADAGAAFLAALRAFDHRELKSAAFPILRRSLQDQMQQASGNGTSELNLSAALPKLVNEYLASTGDTKSVKEYIETLLSSRQSYYSRFSGDYGLYQQWRDLAEIASQTASLNLPDLTLDLIGRAMDFDAESFSRPDLAMPLSAVATSLRTATAQERYRAWKKWTLPDEGRQTIRFLTEITRQRYVPPVFRTDGTEENNLSSPRLMSNFTELVGAAMAAGQLEGLRGELESLVKAEIADAESLLGLIAVAMGDQEIAMATYQSLSSSMKERSKTVNTRRGTPMLFGDYLLLQACLSSEAMSPEFDGRYAQVRAQLIDANQRDLLVFWARDWNHRKSSSAPNAGEDLKLAYWISSSAEGDSGTSEPWWTSYENQLVHLDGIGHDRLFLKFPLTGDFTLSIDRFDESWAESSIGFGGINIGTDNRTTISSMVGHESFSRNESLNRSRPTFDTVTFTRRDGDLTYAINGQTIYEEEAATTSPWLTLSTLDVRSAAMRNLRIAGEPMIPREVSLIGKGRLDGWDCSAFGESQPRHRLMAETVGDENSAIAYYQKQEPSEFDWTAADGVLKGRAIPAAGGPPQQSWIQYARPLVDGDQVSYEFFYVPGQSVAHPTIGGLAMMLLGDGVASHWVTVPSWDGPTPLAPDNSVIESDYRRGPQELPLKPNAWNAVNVQLSESVVHVSINGEMVFERPIDPQLSTRLGIFRYKNQATQVRNMILSGDWPEQWSEELAANITELDQAPSDAQRSEIGTMVDDVSIALLAGEVVELARDQSPEDAFQMLRSWVLPNPDHANTRMYFSVGEPNESAVLANVLCPAVELVRLADELDQLDELSAEIAELANEDGAGLDTHNQIALSGLIVLRKGAEEGVRLALQQAWRLLRDHATDEWTSRARAAEFVLAWQAAHEQKYRTAALDIVRELRFAERDGKRKSGDDTFSRYVHALYGDIELLQKYPAPERAKLAGEGLNQWQATTYTGPADRWKGYRPSTWRGAQGTVQHFPSETWSQLFFQSPLQGEFTVEAEHSNFGHEEVSIAYSEHAAQPSYDLHGVKVYTVMHGSKTVGDDVALPHWDHRAKTRFEVDGNKITTFSNGVKIHEEQFNSPANPWLMLQVNWPSDYATISDLRITGTPEIPDEIDLIDINNLSGWRADIYGGWHSTDRASGAPWIRDGDEIVGKPPVNTQATDVEGLIQYQRPMFEDGVIELEYWYEPGVFEVHPALGPEAFQISPEGIRRHLLTAGQYELGRLTADNKAEIEGAAASVPLREKDWNQVRLQLAGDRLTITVNDTEVASVDVESPSSERHFGLFRYVNRTKCRVRNVIYRGQWPKTLPKVDDQDLAAPTGGAFRLEGKATTLSTLAEMKSAGFQVLGPADRTIDSPNGVNMSLHDSEGYSSLPGVIRRRVIEGDFQVTADYADLTMTPVKQGWGIATGLRVQMNDPEQSVFELQLSLDEQDRLTCRARTAHNFPDPQEKYYGGFSVHEALPSGRLRMIRRDGQMHCLIASPDSEDFRWLAAFPIGSAAIRTVEFGCKCSDSACTAEVTLEQLSLIDEK</sequence>
<dbReference type="Gene3D" id="1.25.40.10">
    <property type="entry name" value="Tetratricopeptide repeat domain"/>
    <property type="match status" value="5"/>
</dbReference>
<proteinExistence type="predicted"/>
<feature type="repeat" description="TPR" evidence="1">
    <location>
        <begin position="427"/>
        <end position="460"/>
    </location>
</feature>
<protein>
    <submittedName>
        <fullName evidence="6">Tetratricopeptide repeat protein</fullName>
    </submittedName>
</protein>
<feature type="domain" description="DUF1583" evidence="4">
    <location>
        <begin position="3864"/>
        <end position="4025"/>
    </location>
</feature>
<keyword evidence="7" id="KW-1185">Reference proteome</keyword>
<dbReference type="PANTHER" id="PTHR12558:SF13">
    <property type="entry name" value="CELL DIVISION CYCLE PROTEIN 27 HOMOLOG"/>
    <property type="match status" value="1"/>
</dbReference>
<evidence type="ECO:0000259" key="5">
    <source>
        <dbReference type="Pfam" id="PF20407"/>
    </source>
</evidence>
<keyword evidence="1" id="KW-0802">TPR repeat</keyword>
<name>A0A5C6C5W8_9BACT</name>
<dbReference type="PROSITE" id="PS50005">
    <property type="entry name" value="TPR"/>
    <property type="match status" value="4"/>
</dbReference>
<feature type="repeat" description="TPR" evidence="1">
    <location>
        <begin position="176"/>
        <end position="209"/>
    </location>
</feature>
<feature type="domain" description="DUF1581" evidence="3">
    <location>
        <begin position="3577"/>
        <end position="3655"/>
    </location>
</feature>
<dbReference type="RefSeq" id="WP_146406312.1">
    <property type="nucleotide sequence ID" value="NZ_SJPU01000001.1"/>
</dbReference>
<dbReference type="InterPro" id="IPR011990">
    <property type="entry name" value="TPR-like_helical_dom_sf"/>
</dbReference>
<dbReference type="PANTHER" id="PTHR12558">
    <property type="entry name" value="CELL DIVISION CYCLE 16,23,27"/>
    <property type="match status" value="1"/>
</dbReference>
<dbReference type="Pfam" id="PF13432">
    <property type="entry name" value="TPR_16"/>
    <property type="match status" value="4"/>
</dbReference>
<dbReference type="Pfam" id="PF07622">
    <property type="entry name" value="DUF1583"/>
    <property type="match status" value="1"/>
</dbReference>
<accession>A0A5C6C5W8</accession>
<comment type="caution">
    <text evidence="6">The sequence shown here is derived from an EMBL/GenBank/DDBJ whole genome shotgun (WGS) entry which is preliminary data.</text>
</comment>
<feature type="domain" description="DUF1583" evidence="5">
    <location>
        <begin position="3683"/>
        <end position="3826"/>
    </location>
</feature>
<evidence type="ECO:0000259" key="3">
    <source>
        <dbReference type="Pfam" id="PF07619"/>
    </source>
</evidence>
<evidence type="ECO:0000313" key="6">
    <source>
        <dbReference type="EMBL" id="TWU19525.1"/>
    </source>
</evidence>
<feature type="region of interest" description="Disordered" evidence="2">
    <location>
        <begin position="992"/>
        <end position="1017"/>
    </location>
</feature>
<organism evidence="6 7">
    <name type="scientific">Allorhodopirellula heiligendammensis</name>
    <dbReference type="NCBI Taxonomy" id="2714739"/>
    <lineage>
        <taxon>Bacteria</taxon>
        <taxon>Pseudomonadati</taxon>
        <taxon>Planctomycetota</taxon>
        <taxon>Planctomycetia</taxon>
        <taxon>Pirellulales</taxon>
        <taxon>Pirellulaceae</taxon>
        <taxon>Allorhodopirellula</taxon>
    </lineage>
</organism>
<dbReference type="OrthoDB" id="218623at2"/>
<dbReference type="EMBL" id="SJPU01000001">
    <property type="protein sequence ID" value="TWU19525.1"/>
    <property type="molecule type" value="Genomic_DNA"/>
</dbReference>
<dbReference type="Pfam" id="PF07619">
    <property type="entry name" value="DUF1581"/>
    <property type="match status" value="2"/>
</dbReference>
<dbReference type="Pfam" id="PF20407">
    <property type="entry name" value="DUF1583_N"/>
    <property type="match status" value="2"/>
</dbReference>
<dbReference type="InterPro" id="IPR022660">
    <property type="entry name" value="DUF1581"/>
</dbReference>
<dbReference type="SUPFAM" id="SSF48452">
    <property type="entry name" value="TPR-like"/>
    <property type="match status" value="5"/>
</dbReference>
<dbReference type="Proteomes" id="UP000319908">
    <property type="component" value="Unassembled WGS sequence"/>
</dbReference>
<feature type="domain" description="DUF1583" evidence="5">
    <location>
        <begin position="3082"/>
        <end position="3225"/>
    </location>
</feature>
<evidence type="ECO:0000259" key="4">
    <source>
        <dbReference type="Pfam" id="PF07622"/>
    </source>
</evidence>
<evidence type="ECO:0000313" key="7">
    <source>
        <dbReference type="Proteomes" id="UP000319908"/>
    </source>
</evidence>
<feature type="repeat" description="TPR" evidence="1">
    <location>
        <begin position="704"/>
        <end position="737"/>
    </location>
</feature>
<feature type="repeat" description="TPR" evidence="1">
    <location>
        <begin position="105"/>
        <end position="138"/>
    </location>
</feature>